<feature type="non-terminal residue" evidence="1">
    <location>
        <position position="1"/>
    </location>
</feature>
<dbReference type="OrthoDB" id="10037501at2759"/>
<dbReference type="EMBL" id="CAJNOJ010000277">
    <property type="protein sequence ID" value="CAF1362814.1"/>
    <property type="molecule type" value="Genomic_DNA"/>
</dbReference>
<evidence type="ECO:0000313" key="2">
    <source>
        <dbReference type="Proteomes" id="UP000663852"/>
    </source>
</evidence>
<name>A0A815IEV7_ADIRI</name>
<accession>A0A815IEV7</accession>
<dbReference type="Proteomes" id="UP000663852">
    <property type="component" value="Unassembled WGS sequence"/>
</dbReference>
<reference evidence="1" key="1">
    <citation type="submission" date="2021-02" db="EMBL/GenBank/DDBJ databases">
        <authorList>
            <person name="Nowell W R."/>
        </authorList>
    </citation>
    <scope>NUCLEOTIDE SEQUENCE</scope>
</reference>
<comment type="caution">
    <text evidence="1">The sequence shown here is derived from an EMBL/GenBank/DDBJ whole genome shotgun (WGS) entry which is preliminary data.</text>
</comment>
<organism evidence="1 2">
    <name type="scientific">Adineta ricciae</name>
    <name type="common">Rotifer</name>
    <dbReference type="NCBI Taxonomy" id="249248"/>
    <lineage>
        <taxon>Eukaryota</taxon>
        <taxon>Metazoa</taxon>
        <taxon>Spiralia</taxon>
        <taxon>Gnathifera</taxon>
        <taxon>Rotifera</taxon>
        <taxon>Eurotatoria</taxon>
        <taxon>Bdelloidea</taxon>
        <taxon>Adinetida</taxon>
        <taxon>Adinetidae</taxon>
        <taxon>Adineta</taxon>
    </lineage>
</organism>
<dbReference type="AlphaFoldDB" id="A0A815IEV7"/>
<evidence type="ECO:0000313" key="1">
    <source>
        <dbReference type="EMBL" id="CAF1362814.1"/>
    </source>
</evidence>
<proteinExistence type="predicted"/>
<sequence length="82" mass="9980">MAMANNKKQCFVYLTKHLQSLNEDFHMIINDYDQFRDEINQKQPVSSSMKQIDQWEKKSIELIQQTAQQYRNILIEKEREEE</sequence>
<protein>
    <submittedName>
        <fullName evidence="1">Uncharacterized protein</fullName>
    </submittedName>
</protein>
<gene>
    <name evidence="1" type="ORF">EDS130_LOCUS33919</name>
</gene>